<reference evidence="1" key="2">
    <citation type="journal article" date="2015" name="Fish Shellfish Immunol.">
        <title>Early steps in the European eel (Anguilla anguilla)-Vibrio vulnificus interaction in the gills: Role of the RtxA13 toxin.</title>
        <authorList>
            <person name="Callol A."/>
            <person name="Pajuelo D."/>
            <person name="Ebbesson L."/>
            <person name="Teles M."/>
            <person name="MacKenzie S."/>
            <person name="Amaro C."/>
        </authorList>
    </citation>
    <scope>NUCLEOTIDE SEQUENCE</scope>
</reference>
<sequence length="40" mass="4557">MWRSSLLITVGEEGQTFRITGFSLSLCGRIFMTTETEDRS</sequence>
<evidence type="ECO:0000313" key="1">
    <source>
        <dbReference type="EMBL" id="JAH72654.1"/>
    </source>
</evidence>
<dbReference type="AlphaFoldDB" id="A0A0E9V3D6"/>
<reference evidence="1" key="1">
    <citation type="submission" date="2014-11" db="EMBL/GenBank/DDBJ databases">
        <authorList>
            <person name="Amaro Gonzalez C."/>
        </authorList>
    </citation>
    <scope>NUCLEOTIDE SEQUENCE</scope>
</reference>
<accession>A0A0E9V3D6</accession>
<proteinExistence type="predicted"/>
<dbReference type="EMBL" id="GBXM01035923">
    <property type="protein sequence ID" value="JAH72654.1"/>
    <property type="molecule type" value="Transcribed_RNA"/>
</dbReference>
<name>A0A0E9V3D6_ANGAN</name>
<protein>
    <submittedName>
        <fullName evidence="1">Uncharacterized protein</fullName>
    </submittedName>
</protein>
<organism evidence="1">
    <name type="scientific">Anguilla anguilla</name>
    <name type="common">European freshwater eel</name>
    <name type="synonym">Muraena anguilla</name>
    <dbReference type="NCBI Taxonomy" id="7936"/>
    <lineage>
        <taxon>Eukaryota</taxon>
        <taxon>Metazoa</taxon>
        <taxon>Chordata</taxon>
        <taxon>Craniata</taxon>
        <taxon>Vertebrata</taxon>
        <taxon>Euteleostomi</taxon>
        <taxon>Actinopterygii</taxon>
        <taxon>Neopterygii</taxon>
        <taxon>Teleostei</taxon>
        <taxon>Anguilliformes</taxon>
        <taxon>Anguillidae</taxon>
        <taxon>Anguilla</taxon>
    </lineage>
</organism>